<feature type="region of interest" description="Disordered" evidence="9">
    <location>
        <begin position="713"/>
        <end position="797"/>
    </location>
</feature>
<keyword evidence="7" id="KW-0156">Chromatin regulator</keyword>
<dbReference type="GO" id="GO:0005694">
    <property type="term" value="C:chromosome"/>
    <property type="evidence" value="ECO:0007669"/>
    <property type="project" value="UniProtKB-SubCell"/>
</dbReference>
<keyword evidence="5" id="KW-0808">Transferase</keyword>
<evidence type="ECO:0000256" key="2">
    <source>
        <dbReference type="ARBA" id="ARBA00004286"/>
    </source>
</evidence>
<evidence type="ECO:0000256" key="6">
    <source>
        <dbReference type="ARBA" id="ARBA00022691"/>
    </source>
</evidence>
<evidence type="ECO:0000256" key="5">
    <source>
        <dbReference type="ARBA" id="ARBA00022679"/>
    </source>
</evidence>
<proteinExistence type="predicted"/>
<dbReference type="Gene3D" id="1.10.10.1700">
    <property type="entry name" value="Histone-lysine N-methyltransferase"/>
    <property type="match status" value="1"/>
</dbReference>
<name>A0A286UHF6_9AGAM</name>
<dbReference type="GO" id="GO:0032259">
    <property type="term" value="P:methylation"/>
    <property type="evidence" value="ECO:0007669"/>
    <property type="project" value="UniProtKB-KW"/>
</dbReference>
<evidence type="ECO:0000313" key="12">
    <source>
        <dbReference type="Proteomes" id="UP000217199"/>
    </source>
</evidence>
<feature type="domain" description="SET" evidence="10">
    <location>
        <begin position="132"/>
        <end position="255"/>
    </location>
</feature>
<dbReference type="InterPro" id="IPR041938">
    <property type="entry name" value="Hist-Lys_N-MTase_N"/>
</dbReference>
<evidence type="ECO:0000256" key="1">
    <source>
        <dbReference type="ARBA" id="ARBA00004123"/>
    </source>
</evidence>
<organism evidence="11 12">
    <name type="scientific">Pyrrhoderma noxium</name>
    <dbReference type="NCBI Taxonomy" id="2282107"/>
    <lineage>
        <taxon>Eukaryota</taxon>
        <taxon>Fungi</taxon>
        <taxon>Dikarya</taxon>
        <taxon>Basidiomycota</taxon>
        <taxon>Agaricomycotina</taxon>
        <taxon>Agaricomycetes</taxon>
        <taxon>Hymenochaetales</taxon>
        <taxon>Hymenochaetaceae</taxon>
        <taxon>Pyrrhoderma</taxon>
    </lineage>
</organism>
<dbReference type="PANTHER" id="PTHR12977:SF4">
    <property type="entry name" value="HISTONE-LYSINE N-METHYLTRANSFERASE KMT5B"/>
    <property type="match status" value="1"/>
</dbReference>
<feature type="region of interest" description="Disordered" evidence="9">
    <location>
        <begin position="277"/>
        <end position="303"/>
    </location>
</feature>
<gene>
    <name evidence="11" type="ORF">PNOK_0573800</name>
</gene>
<feature type="compositionally biased region" description="Polar residues" evidence="9">
    <location>
        <begin position="724"/>
        <end position="733"/>
    </location>
</feature>
<dbReference type="OrthoDB" id="6627536at2759"/>
<dbReference type="EMBL" id="NBII01000005">
    <property type="protein sequence ID" value="PAV18895.1"/>
    <property type="molecule type" value="Genomic_DNA"/>
</dbReference>
<keyword evidence="6" id="KW-0949">S-adenosyl-L-methionine</keyword>
<accession>A0A286UHF6</accession>
<feature type="compositionally biased region" description="Polar residues" evidence="9">
    <location>
        <begin position="528"/>
        <end position="539"/>
    </location>
</feature>
<dbReference type="STRING" id="2282107.A0A286UHF6"/>
<feature type="region of interest" description="Disordered" evidence="9">
    <location>
        <begin position="820"/>
        <end position="875"/>
    </location>
</feature>
<dbReference type="PANTHER" id="PTHR12977">
    <property type="entry name" value="SUPPRESSOR OF VARIEGATION 4-20-RELATED"/>
    <property type="match status" value="1"/>
</dbReference>
<dbReference type="InterPro" id="IPR046341">
    <property type="entry name" value="SET_dom_sf"/>
</dbReference>
<dbReference type="SUPFAM" id="SSF82199">
    <property type="entry name" value="SET domain"/>
    <property type="match status" value="1"/>
</dbReference>
<keyword evidence="8" id="KW-0539">Nucleus</keyword>
<feature type="compositionally biased region" description="Polar residues" evidence="9">
    <location>
        <begin position="751"/>
        <end position="762"/>
    </location>
</feature>
<evidence type="ECO:0000256" key="7">
    <source>
        <dbReference type="ARBA" id="ARBA00022853"/>
    </source>
</evidence>
<dbReference type="Pfam" id="PF00856">
    <property type="entry name" value="SET"/>
    <property type="match status" value="1"/>
</dbReference>
<evidence type="ECO:0000256" key="4">
    <source>
        <dbReference type="ARBA" id="ARBA00022603"/>
    </source>
</evidence>
<dbReference type="AlphaFoldDB" id="A0A286UHF6"/>
<comment type="caution">
    <text evidence="11">The sequence shown here is derived from an EMBL/GenBank/DDBJ whole genome shotgun (WGS) entry which is preliminary data.</text>
</comment>
<dbReference type="PROSITE" id="PS50280">
    <property type="entry name" value="SET"/>
    <property type="match status" value="1"/>
</dbReference>
<dbReference type="Proteomes" id="UP000217199">
    <property type="component" value="Unassembled WGS sequence"/>
</dbReference>
<reference evidence="11 12" key="1">
    <citation type="journal article" date="2017" name="Mol. Ecol.">
        <title>Comparative and population genomic landscape of Phellinus noxius: A hypervariable fungus causing root rot in trees.</title>
        <authorList>
            <person name="Chung C.L."/>
            <person name="Lee T.J."/>
            <person name="Akiba M."/>
            <person name="Lee H.H."/>
            <person name="Kuo T.H."/>
            <person name="Liu D."/>
            <person name="Ke H.M."/>
            <person name="Yokoi T."/>
            <person name="Roa M.B."/>
            <person name="Lu M.J."/>
            <person name="Chang Y.Y."/>
            <person name="Ann P.J."/>
            <person name="Tsai J.N."/>
            <person name="Chen C.Y."/>
            <person name="Tzean S.S."/>
            <person name="Ota Y."/>
            <person name="Hattori T."/>
            <person name="Sahashi N."/>
            <person name="Liou R.F."/>
            <person name="Kikuchi T."/>
            <person name="Tsai I.J."/>
        </authorList>
    </citation>
    <scope>NUCLEOTIDE SEQUENCE [LARGE SCALE GENOMIC DNA]</scope>
    <source>
        <strain evidence="11 12">FFPRI411160</strain>
    </source>
</reference>
<feature type="compositionally biased region" description="Basic and acidic residues" evidence="9">
    <location>
        <begin position="415"/>
        <end position="439"/>
    </location>
</feature>
<evidence type="ECO:0000256" key="3">
    <source>
        <dbReference type="ARBA" id="ARBA00022454"/>
    </source>
</evidence>
<feature type="compositionally biased region" description="Polar residues" evidence="9">
    <location>
        <begin position="444"/>
        <end position="456"/>
    </location>
</feature>
<evidence type="ECO:0000259" key="10">
    <source>
        <dbReference type="PROSITE" id="PS50280"/>
    </source>
</evidence>
<dbReference type="InterPro" id="IPR039977">
    <property type="entry name" value="Suv4-20/Set9"/>
</dbReference>
<feature type="region of interest" description="Disordered" evidence="9">
    <location>
        <begin position="567"/>
        <end position="699"/>
    </location>
</feature>
<dbReference type="CDD" id="cd10524">
    <property type="entry name" value="SET_Suv4-20-like"/>
    <property type="match status" value="1"/>
</dbReference>
<dbReference type="InterPro" id="IPR001214">
    <property type="entry name" value="SET_dom"/>
</dbReference>
<keyword evidence="3" id="KW-0158">Chromosome</keyword>
<comment type="subcellular location">
    <subcellularLocation>
        <location evidence="2">Chromosome</location>
    </subcellularLocation>
    <subcellularLocation>
        <location evidence="1">Nucleus</location>
    </subcellularLocation>
</comment>
<feature type="region of interest" description="Disordered" evidence="9">
    <location>
        <begin position="519"/>
        <end position="543"/>
    </location>
</feature>
<dbReference type="GO" id="GO:0005634">
    <property type="term" value="C:nucleus"/>
    <property type="evidence" value="ECO:0007669"/>
    <property type="project" value="UniProtKB-SubCell"/>
</dbReference>
<dbReference type="Gene3D" id="2.170.270.10">
    <property type="entry name" value="SET domain"/>
    <property type="match status" value="1"/>
</dbReference>
<feature type="compositionally biased region" description="Basic and acidic residues" evidence="9">
    <location>
        <begin position="603"/>
        <end position="614"/>
    </location>
</feature>
<keyword evidence="12" id="KW-1185">Reference proteome</keyword>
<feature type="compositionally biased region" description="Acidic residues" evidence="9">
    <location>
        <begin position="285"/>
        <end position="299"/>
    </location>
</feature>
<protein>
    <submittedName>
        <fullName evidence="11">SET domain-containing</fullName>
    </submittedName>
</protein>
<dbReference type="SMART" id="SM00317">
    <property type="entry name" value="SET"/>
    <property type="match status" value="1"/>
</dbReference>
<evidence type="ECO:0000256" key="8">
    <source>
        <dbReference type="ARBA" id="ARBA00023242"/>
    </source>
</evidence>
<sequence length="1006" mass="111584">MARKSAKPTAPGKPLVEWKYTKTMNARDLERDDDYLSHLFIEKIGSIAGCQLLVHRMDPRCRLPKTPTSDVLAIVHRLIKARPIGPSAIKQAVNELLELPSVLYFIKDYEQQQINAFATHASRYLELYQPNGSIEIAQTSRYSRITGKNELCILATRSLQPGALIGELKGSMAELTDEQDKALKKSGVRDEGGTRRDFSVIHSKQMKKNHLFLGPARFVNHDCDNNCELFRDGRYITFRAIKPIAIGEEITAHYGEGYFGKNNRHCLCETCERHGRGGYAPGENDIPDENSEDEDESDSDTSCASIEAKEEVNLNVKKTRQGVYLVVPEKHDDDSDEDDEDNDLEMSKHDETSSSTPSFEDVSILRDQSSTPVTQRRRGRPSKPTERRFSATFRASLRASHANSVAATPPPAGMKLRDKSRKRETEDENKLQKQEEKGTRGRSAASNRTVMNGTTKDSAEKKSDSMAPSCMTCSSSLPADDIDVLAVLNYKGKGKNKMKEIEKDCTRCERHLAIWGAPWPHRIPTPGSRDSSSRANTPSELGLRVTNATISTVDQKLQRARLMQLKRNREAHDQEDGEKDPKKLKTEVTATPASTRYWAPSRPSDDKPKVKVENADEIPLHTPTPIVDGAKQNKRCGSESTSPDSEKQKRRKTSISKTADEIDEEDYSLHGLPPVDENGDDRRDKTFWPALPSPQPEHMFRRSWLDLRPNPMHVSRWRAPSKPMRSSASTGSIPTLVDDSDDAASDHHPSTPENNDCEQVSTPRVAIGADTNGVHEQPPVSDEEDEEPQVWTPPYSGLLPVLRSRTLICKPNPIAMSKLARSIDVTEPSSDSDSGSSMKIKSEEEDDEENGPPFTPTQTSSGEEDIVIPSVSGPSASDLYRLQTEVDFSRMGSARTSATPEPDGCLVSTSRTVDTISSPITHVVKPSSLTSSPSLAKILNPSLSVGPLHSEFISDLSIPAKSPALRPNLCIVDFRTQFEIRLFSTSSHQHTILIKLSSLLISLTLD</sequence>
<feature type="region of interest" description="Disordered" evidence="9">
    <location>
        <begin position="325"/>
        <end position="470"/>
    </location>
</feature>
<evidence type="ECO:0000313" key="11">
    <source>
        <dbReference type="EMBL" id="PAV18895.1"/>
    </source>
</evidence>
<dbReference type="GO" id="GO:0042799">
    <property type="term" value="F:histone H4K20 methyltransferase activity"/>
    <property type="evidence" value="ECO:0007669"/>
    <property type="project" value="TreeGrafter"/>
</dbReference>
<feature type="compositionally biased region" description="Acidic residues" evidence="9">
    <location>
        <begin position="334"/>
        <end position="344"/>
    </location>
</feature>
<evidence type="ECO:0000256" key="9">
    <source>
        <dbReference type="SAM" id="MobiDB-lite"/>
    </source>
</evidence>
<keyword evidence="4" id="KW-0489">Methyltransferase</keyword>
<feature type="compositionally biased region" description="Basic and acidic residues" evidence="9">
    <location>
        <begin position="567"/>
        <end position="586"/>
    </location>
</feature>
<dbReference type="InParanoid" id="A0A286UHF6"/>